<dbReference type="Proteomes" id="UP001567538">
    <property type="component" value="Unassembled WGS sequence"/>
</dbReference>
<keyword evidence="4" id="KW-1185">Reference proteome</keyword>
<name>A0ABD1IA20_SALDI</name>
<reference evidence="3 4" key="1">
    <citation type="submission" date="2024-06" db="EMBL/GenBank/DDBJ databases">
        <title>A chromosome level genome sequence of Diviner's sage (Salvia divinorum).</title>
        <authorList>
            <person name="Ford S.A."/>
            <person name="Ro D.-K."/>
            <person name="Ness R.W."/>
            <person name="Phillips M.A."/>
        </authorList>
    </citation>
    <scope>NUCLEOTIDE SEQUENCE [LARGE SCALE GENOMIC DNA]</scope>
    <source>
        <strain evidence="3">SAF-2024a</strain>
        <tissue evidence="3">Leaf</tissue>
    </source>
</reference>
<feature type="coiled-coil region" evidence="1">
    <location>
        <begin position="51"/>
        <end position="78"/>
    </location>
</feature>
<gene>
    <name evidence="3" type="ORF">AAHA92_07551</name>
</gene>
<dbReference type="EMBL" id="JBEAFC010000003">
    <property type="protein sequence ID" value="KAL1565317.1"/>
    <property type="molecule type" value="Genomic_DNA"/>
</dbReference>
<accession>A0ABD1IA20</accession>
<feature type="region of interest" description="Disordered" evidence="2">
    <location>
        <begin position="1"/>
        <end position="45"/>
    </location>
</feature>
<evidence type="ECO:0000256" key="2">
    <source>
        <dbReference type="SAM" id="MobiDB-lite"/>
    </source>
</evidence>
<organism evidence="3 4">
    <name type="scientific">Salvia divinorum</name>
    <name type="common">Maria pastora</name>
    <name type="synonym">Diviner's sage</name>
    <dbReference type="NCBI Taxonomy" id="28513"/>
    <lineage>
        <taxon>Eukaryota</taxon>
        <taxon>Viridiplantae</taxon>
        <taxon>Streptophyta</taxon>
        <taxon>Embryophyta</taxon>
        <taxon>Tracheophyta</taxon>
        <taxon>Spermatophyta</taxon>
        <taxon>Magnoliopsida</taxon>
        <taxon>eudicotyledons</taxon>
        <taxon>Gunneridae</taxon>
        <taxon>Pentapetalae</taxon>
        <taxon>asterids</taxon>
        <taxon>lamiids</taxon>
        <taxon>Lamiales</taxon>
        <taxon>Lamiaceae</taxon>
        <taxon>Nepetoideae</taxon>
        <taxon>Mentheae</taxon>
        <taxon>Salviinae</taxon>
        <taxon>Salvia</taxon>
        <taxon>Salvia subgen. Calosphace</taxon>
    </lineage>
</organism>
<dbReference type="PANTHER" id="PTHR34959">
    <property type="entry name" value="PROTEIN LAZY 1"/>
    <property type="match status" value="1"/>
</dbReference>
<sequence>MHRKFKQNSSETPKEFSFGFSGQPSLDDLQSYQKGGYGGKPFTKAHRDMYRRNSFTSLEAAREEEEELEEERATALTELFHGFLHIGTLGTEPVITDIPPTPTFSISVDHIAEKETKVTENELKLINDELEKVLAAEGDSCNLSSGRNSHVSAGRISHCSVITLSGKPPLENADTCGSEATICPLQSYLFGSAIGMQETTTPPVQKEQRTSLGELFQKTKQAEEKRTEKETEKSAVHVMKKMLKRKIIHGSSNPTSAETKLHKILQMFNRKVHPENSTCCSQNHNPNKNEMKRLSGGHVMEYSNGGLRPSAEDIIIYPHQARENMLSYSNQSMNAKASGDELWVKTDADYLVLEL</sequence>
<protein>
    <submittedName>
        <fullName evidence="3">Protein LAZY 1-like</fullName>
    </submittedName>
</protein>
<evidence type="ECO:0000313" key="3">
    <source>
        <dbReference type="EMBL" id="KAL1565317.1"/>
    </source>
</evidence>
<comment type="caution">
    <text evidence="3">The sequence shown here is derived from an EMBL/GenBank/DDBJ whole genome shotgun (WGS) entry which is preliminary data.</text>
</comment>
<dbReference type="InterPro" id="IPR038928">
    <property type="entry name" value="LAZY1"/>
</dbReference>
<evidence type="ECO:0000313" key="4">
    <source>
        <dbReference type="Proteomes" id="UP001567538"/>
    </source>
</evidence>
<evidence type="ECO:0000256" key="1">
    <source>
        <dbReference type="SAM" id="Coils"/>
    </source>
</evidence>
<keyword evidence="1" id="KW-0175">Coiled coil</keyword>
<dbReference type="PANTHER" id="PTHR34959:SF3">
    <property type="entry name" value="PROTEIN LAZY 1"/>
    <property type="match status" value="1"/>
</dbReference>
<feature type="compositionally biased region" description="Polar residues" evidence="2">
    <location>
        <begin position="20"/>
        <end position="33"/>
    </location>
</feature>
<proteinExistence type="predicted"/>
<dbReference type="AlphaFoldDB" id="A0ABD1IA20"/>